<feature type="region of interest" description="Disordered" evidence="1">
    <location>
        <begin position="728"/>
        <end position="758"/>
    </location>
</feature>
<dbReference type="EMBL" id="CCYA01000264">
    <property type="protein sequence ID" value="CEH15555.1"/>
    <property type="molecule type" value="Genomic_DNA"/>
</dbReference>
<reference evidence="4" key="1">
    <citation type="submission" date="2014-09" db="EMBL/GenBank/DDBJ databases">
        <authorList>
            <person name="Sharma Rahul"/>
            <person name="Thines Marco"/>
        </authorList>
    </citation>
    <scope>NUCLEOTIDE SEQUENCE [LARGE SCALE GENOMIC DNA]</scope>
</reference>
<name>A0A0P1BHM7_9BASI</name>
<accession>A0A0P1BHM7</accession>
<evidence type="ECO:0000313" key="3">
    <source>
        <dbReference type="EMBL" id="CEH15555.1"/>
    </source>
</evidence>
<dbReference type="Pfam" id="PF20253">
    <property type="entry name" value="DUF6604"/>
    <property type="match status" value="1"/>
</dbReference>
<evidence type="ECO:0000256" key="1">
    <source>
        <dbReference type="SAM" id="MobiDB-lite"/>
    </source>
</evidence>
<dbReference type="InterPro" id="IPR046539">
    <property type="entry name" value="DUF6604"/>
</dbReference>
<dbReference type="PANTHER" id="PTHR38795">
    <property type="entry name" value="DUF6604 DOMAIN-CONTAINING PROTEIN"/>
    <property type="match status" value="1"/>
</dbReference>
<dbReference type="STRING" id="401625.A0A0P1BHM7"/>
<evidence type="ECO:0000259" key="2">
    <source>
        <dbReference type="Pfam" id="PF20253"/>
    </source>
</evidence>
<feature type="region of interest" description="Disordered" evidence="1">
    <location>
        <begin position="143"/>
        <end position="163"/>
    </location>
</feature>
<dbReference type="AlphaFoldDB" id="A0A0P1BHM7"/>
<proteinExistence type="predicted"/>
<dbReference type="PANTHER" id="PTHR38795:SF1">
    <property type="entry name" value="DUF6604 DOMAIN-CONTAINING PROTEIN"/>
    <property type="match status" value="1"/>
</dbReference>
<feature type="compositionally biased region" description="Basic residues" evidence="1">
    <location>
        <begin position="741"/>
        <end position="758"/>
    </location>
</feature>
<evidence type="ECO:0000313" key="4">
    <source>
        <dbReference type="Proteomes" id="UP000054845"/>
    </source>
</evidence>
<sequence>MAGHAFVRSRYEQYKRDTQEIANWLGRQALRHGFNLGSLVAATQSESSENTSRSAGIEQHAQQLRGKFVLKTAQYTQIARYLVQRGVAIPSEVRTLVQRCSNRRSAFLRASAGNETYDKAGHDHFISVLEEVSAILGRASAGEAKSKNGASASGAQQKPGRTEVLETRASPLAGGSPSNNPYAPLLNLFSGADEGTELPDVRLPGSKPAEGAKDPASEASFEVEMSRDFALLLLLSFYDDLHEVRQHIKTLWIDYREGRIDLITASVTSNAGLELLRKPHDEVMKIIALYYDDWMAAGTALFLVRQMLFLPLDQIDLTFRNFNDPDIEACPQLSRDTLEYLFLPNLSIMMGVADISLANHVPLYKPGHFGKLTPTTTPESWSFTKRNEQLTVLLTESLPEYWLVPPFELPGARDIRSGTVDEEVLDPNDPSNDYRADELSLEMSHLRRTGKVSLLLIFYTQVFADINWVLGEKVQEGLALLRSSASGMARTMKNRRKVEGPAAPNGWPRGNEVLIKRFTERADAWSRTDLIAQSKIMFAKRLGAPLEEFKESLLLPRNPLFCGVQLFRFQLEYQMMGFTIASAWSSILMTVHLFVACRNQEKSLDRPANLDWADLDLVMELHGVEDIFGGPIPKNVIDSMCGFMSAQNWPEDAVHSFKRWLNGGTSQNDLARIQQAQRHTFDCSLKPLQDHSQMLRIFQEKYRSRKQLHSDIDINYIQQLLSDLKRKEEEAEEAGMQSTQKGKKTRGKKQGVRGLRRSRKHNDQKFSIVQLLSVLEVGLIRETASIRFDYVSMHLRCVEFLKEVKGEVNEHFTRKHGATWIEDDTQIAHVTGYILTAASFSQLDARQLGLQQAISKTGAWVASKVLYDATRVFRRVLDESQAGDAEIRKIARSRARAER</sequence>
<feature type="region of interest" description="Disordered" evidence="1">
    <location>
        <begin position="197"/>
        <end position="218"/>
    </location>
</feature>
<dbReference type="OrthoDB" id="5238236at2759"/>
<keyword evidence="4" id="KW-1185">Reference proteome</keyword>
<dbReference type="Proteomes" id="UP000054845">
    <property type="component" value="Unassembled WGS sequence"/>
</dbReference>
<feature type="domain" description="DUF6604" evidence="2">
    <location>
        <begin position="13"/>
        <end position="284"/>
    </location>
</feature>
<feature type="compositionally biased region" description="Low complexity" evidence="1">
    <location>
        <begin position="143"/>
        <end position="155"/>
    </location>
</feature>
<protein>
    <recommendedName>
        <fullName evidence="2">DUF6604 domain-containing protein</fullName>
    </recommendedName>
</protein>
<organism evidence="3 4">
    <name type="scientific">Ceraceosorus bombacis</name>
    <dbReference type="NCBI Taxonomy" id="401625"/>
    <lineage>
        <taxon>Eukaryota</taxon>
        <taxon>Fungi</taxon>
        <taxon>Dikarya</taxon>
        <taxon>Basidiomycota</taxon>
        <taxon>Ustilaginomycotina</taxon>
        <taxon>Exobasidiomycetes</taxon>
        <taxon>Ceraceosorales</taxon>
        <taxon>Ceraceosoraceae</taxon>
        <taxon>Ceraceosorus</taxon>
    </lineage>
</organism>